<dbReference type="Gene3D" id="1.20.120.310">
    <property type="entry name" value="ERV/ALR sulfhydryl oxidase domain"/>
    <property type="match status" value="1"/>
</dbReference>
<dbReference type="InterPro" id="IPR039799">
    <property type="entry name" value="ALR/ERV"/>
</dbReference>
<dbReference type="InterPro" id="IPR017905">
    <property type="entry name" value="ERV/ALR_sulphydryl_oxidase"/>
</dbReference>
<feature type="domain" description="ERV/ALR sulfhydryl oxidase" evidence="7">
    <location>
        <begin position="66"/>
        <end position="166"/>
    </location>
</feature>
<evidence type="ECO:0000313" key="9">
    <source>
        <dbReference type="Proteomes" id="UP000078561"/>
    </source>
</evidence>
<dbReference type="EMBL" id="LT554349">
    <property type="protein sequence ID" value="SAM04122.1"/>
    <property type="molecule type" value="Genomic_DNA"/>
</dbReference>
<organism evidence="8">
    <name type="scientific">Absidia glauca</name>
    <name type="common">Pin mould</name>
    <dbReference type="NCBI Taxonomy" id="4829"/>
    <lineage>
        <taxon>Eukaryota</taxon>
        <taxon>Fungi</taxon>
        <taxon>Fungi incertae sedis</taxon>
        <taxon>Mucoromycota</taxon>
        <taxon>Mucoromycotina</taxon>
        <taxon>Mucoromycetes</taxon>
        <taxon>Mucorales</taxon>
        <taxon>Cunninghamellaceae</taxon>
        <taxon>Absidia</taxon>
    </lineage>
</organism>
<gene>
    <name evidence="8" type="primary">ABSGL_09982.1 scaffold 11783</name>
</gene>
<dbReference type="FunFam" id="1.20.120.310:FF:000002">
    <property type="entry name" value="Sulfhydryl oxidase"/>
    <property type="match status" value="1"/>
</dbReference>
<name>A0A163TEL9_ABSGL</name>
<keyword evidence="4 6" id="KW-0560">Oxidoreductase</keyword>
<evidence type="ECO:0000256" key="1">
    <source>
        <dbReference type="ARBA" id="ARBA00001974"/>
    </source>
</evidence>
<comment type="cofactor">
    <cofactor evidence="1 6">
        <name>FAD</name>
        <dbReference type="ChEBI" id="CHEBI:57692"/>
    </cofactor>
</comment>
<keyword evidence="6" id="KW-0812">Transmembrane</keyword>
<sequence>MKKSHLTIAVLGCFLLFSGTFWIFYFRPAQGTPLSHLLTNNNDKGLTWQDQDVSQSGGVIMNHMGNATAKAELGRSTWKLFHTMMSRYPEQPSDDERVALAQFIHLLSRLYPCGECAEHFQTLLQKFPPQTSSRIAASQWACAIHNKVNERLGKPIFDCSDIEAKYPCGCELE</sequence>
<keyword evidence="2 6" id="KW-0285">Flavoprotein</keyword>
<proteinExistence type="predicted"/>
<dbReference type="Pfam" id="PF04777">
    <property type="entry name" value="Evr1_Alr"/>
    <property type="match status" value="1"/>
</dbReference>
<dbReference type="AlphaFoldDB" id="A0A163TEL9"/>
<dbReference type="GO" id="GO:0005739">
    <property type="term" value="C:mitochondrion"/>
    <property type="evidence" value="ECO:0007669"/>
    <property type="project" value="TreeGrafter"/>
</dbReference>
<evidence type="ECO:0000256" key="5">
    <source>
        <dbReference type="ARBA" id="ARBA00023157"/>
    </source>
</evidence>
<dbReference type="OMA" id="FALWMCQ"/>
<dbReference type="EC" id="1.8.3.2" evidence="6"/>
<evidence type="ECO:0000256" key="6">
    <source>
        <dbReference type="RuleBase" id="RU371123"/>
    </source>
</evidence>
<reference evidence="8" key="1">
    <citation type="submission" date="2016-04" db="EMBL/GenBank/DDBJ databases">
        <authorList>
            <person name="Evans L.H."/>
            <person name="Alamgir A."/>
            <person name="Owens N."/>
            <person name="Weber N.D."/>
            <person name="Virtaneva K."/>
            <person name="Barbian K."/>
            <person name="Babar A."/>
            <person name="Rosenke K."/>
        </authorList>
    </citation>
    <scope>NUCLEOTIDE SEQUENCE [LARGE SCALE GENOMIC DNA]</scope>
    <source>
        <strain evidence="8">CBS 101.48</strain>
    </source>
</reference>
<keyword evidence="6" id="KW-0472">Membrane</keyword>
<accession>A0A163TEL9</accession>
<dbReference type="GO" id="GO:0016971">
    <property type="term" value="F:flavin-dependent sulfhydryl oxidase activity"/>
    <property type="evidence" value="ECO:0007669"/>
    <property type="project" value="InterPro"/>
</dbReference>
<keyword evidence="9" id="KW-1185">Reference proteome</keyword>
<feature type="transmembrane region" description="Helical" evidence="6">
    <location>
        <begin position="6"/>
        <end position="26"/>
    </location>
</feature>
<dbReference type="PANTHER" id="PTHR12645">
    <property type="entry name" value="ALR/ERV"/>
    <property type="match status" value="1"/>
</dbReference>
<evidence type="ECO:0000256" key="2">
    <source>
        <dbReference type="ARBA" id="ARBA00022630"/>
    </source>
</evidence>
<dbReference type="OrthoDB" id="59470at2759"/>
<dbReference type="Proteomes" id="UP000078561">
    <property type="component" value="Unassembled WGS sequence"/>
</dbReference>
<keyword evidence="3 6" id="KW-0274">FAD</keyword>
<dbReference type="SUPFAM" id="SSF69000">
    <property type="entry name" value="FAD-dependent thiol oxidase"/>
    <property type="match status" value="1"/>
</dbReference>
<dbReference type="PROSITE" id="PS51324">
    <property type="entry name" value="ERV_ALR"/>
    <property type="match status" value="1"/>
</dbReference>
<keyword evidence="6" id="KW-1133">Transmembrane helix</keyword>
<dbReference type="InParanoid" id="A0A163TEL9"/>
<evidence type="ECO:0000256" key="3">
    <source>
        <dbReference type="ARBA" id="ARBA00022827"/>
    </source>
</evidence>
<dbReference type="GO" id="GO:0050660">
    <property type="term" value="F:flavin adenine dinucleotide binding"/>
    <property type="evidence" value="ECO:0007669"/>
    <property type="project" value="TreeGrafter"/>
</dbReference>
<evidence type="ECO:0000256" key="4">
    <source>
        <dbReference type="ARBA" id="ARBA00023002"/>
    </source>
</evidence>
<dbReference type="InterPro" id="IPR036774">
    <property type="entry name" value="ERV/ALR_sulphydryl_oxid_sf"/>
</dbReference>
<protein>
    <recommendedName>
        <fullName evidence="6">Sulfhydryl oxidase</fullName>
        <ecNumber evidence="6">1.8.3.2</ecNumber>
    </recommendedName>
</protein>
<evidence type="ECO:0000313" key="8">
    <source>
        <dbReference type="EMBL" id="SAM04122.1"/>
    </source>
</evidence>
<evidence type="ECO:0000259" key="7">
    <source>
        <dbReference type="PROSITE" id="PS51324"/>
    </source>
</evidence>
<dbReference type="PANTHER" id="PTHR12645:SF1">
    <property type="entry name" value="FAD-LINKED SULFHYDRYL OXIDASE ERV2"/>
    <property type="match status" value="1"/>
</dbReference>
<comment type="catalytic activity">
    <reaction evidence="6">
        <text>2 R'C(R)SH + O2 = R'C(R)S-S(R)CR' + H2O2</text>
        <dbReference type="Rhea" id="RHEA:17357"/>
        <dbReference type="ChEBI" id="CHEBI:15379"/>
        <dbReference type="ChEBI" id="CHEBI:16240"/>
        <dbReference type="ChEBI" id="CHEBI:16520"/>
        <dbReference type="ChEBI" id="CHEBI:17412"/>
        <dbReference type="EC" id="1.8.3.2"/>
    </reaction>
</comment>
<keyword evidence="5" id="KW-1015">Disulfide bond</keyword>
<dbReference type="STRING" id="4829.A0A163TEL9"/>